<gene>
    <name evidence="3" type="ORF">BG011_003904</name>
</gene>
<feature type="domain" description="Fungal lipase-type" evidence="2">
    <location>
        <begin position="161"/>
        <end position="211"/>
    </location>
</feature>
<protein>
    <recommendedName>
        <fullName evidence="2">Fungal lipase-type domain-containing protein</fullName>
    </recommendedName>
</protein>
<dbReference type="Gene3D" id="3.40.50.1820">
    <property type="entry name" value="alpha/beta hydrolase"/>
    <property type="match status" value="1"/>
</dbReference>
<sequence>MARLQTVVDKNDPLVRSLNEEDQEFFAGSTVFDVMISQFLKSYLFFSACVNCDDCDPEEWKSCKNCRYCKILRTRMKQRGRDDCDPCQRSKQDKVGKAITRMVEGCEVCKDSMDQEGVRMHKCESCDSYCGECGDCNSCNIGKYCKDCKEVRKTSLVILRDCYTFGSPKVGDTEFAETFAKNQKNIQAKGAYKPAYWRITNEYDPVTRSPLGLDGYKPESPAFGRKSSLLDYQHVGYLVQFPSDSKQQPTIKLPTVMPSASQGASGVGLADEDENVMIQNTLRSRAPNNDKGSFWKLLDKTRAPFRWMTSSGKLLFGLPSHSAERYNDGLFNMRDSFASYVAPPKDTKASSSGSGASPEDTEASSDVAESSPGVPEELGSGSGTSPRSTEASSEVPQSSSGVPEALVSGPGASSGNTEASPGDQDSTSGPKDASAAKDK</sequence>
<reference evidence="3" key="1">
    <citation type="journal article" date="2020" name="Fungal Divers.">
        <title>Resolving the Mortierellaceae phylogeny through synthesis of multi-gene phylogenetics and phylogenomics.</title>
        <authorList>
            <person name="Vandepol N."/>
            <person name="Liber J."/>
            <person name="Desiro A."/>
            <person name="Na H."/>
            <person name="Kennedy M."/>
            <person name="Barry K."/>
            <person name="Grigoriev I.V."/>
            <person name="Miller A.N."/>
            <person name="O'Donnell K."/>
            <person name="Stajich J.E."/>
            <person name="Bonito G."/>
        </authorList>
    </citation>
    <scope>NUCLEOTIDE SEQUENCE</scope>
    <source>
        <strain evidence="3">KOD948</strain>
    </source>
</reference>
<dbReference type="Pfam" id="PF01764">
    <property type="entry name" value="Lipase_3"/>
    <property type="match status" value="1"/>
</dbReference>
<organism evidence="3 4">
    <name type="scientific">Mortierella polycephala</name>
    <dbReference type="NCBI Taxonomy" id="41804"/>
    <lineage>
        <taxon>Eukaryota</taxon>
        <taxon>Fungi</taxon>
        <taxon>Fungi incertae sedis</taxon>
        <taxon>Mucoromycota</taxon>
        <taxon>Mortierellomycotina</taxon>
        <taxon>Mortierellomycetes</taxon>
        <taxon>Mortierellales</taxon>
        <taxon>Mortierellaceae</taxon>
        <taxon>Mortierella</taxon>
    </lineage>
</organism>
<dbReference type="GO" id="GO:0006629">
    <property type="term" value="P:lipid metabolic process"/>
    <property type="evidence" value="ECO:0007669"/>
    <property type="project" value="InterPro"/>
</dbReference>
<dbReference type="InterPro" id="IPR002921">
    <property type="entry name" value="Fungal_lipase-type"/>
</dbReference>
<feature type="compositionally biased region" description="Polar residues" evidence="1">
    <location>
        <begin position="411"/>
        <end position="429"/>
    </location>
</feature>
<dbReference type="OrthoDB" id="426718at2759"/>
<dbReference type="InterPro" id="IPR029058">
    <property type="entry name" value="AB_hydrolase_fold"/>
</dbReference>
<evidence type="ECO:0000256" key="1">
    <source>
        <dbReference type="SAM" id="MobiDB-lite"/>
    </source>
</evidence>
<accession>A0A9P6U3E4</accession>
<keyword evidence="4" id="KW-1185">Reference proteome</keyword>
<feature type="compositionally biased region" description="Polar residues" evidence="1">
    <location>
        <begin position="383"/>
        <end position="401"/>
    </location>
</feature>
<evidence type="ECO:0000313" key="4">
    <source>
        <dbReference type="Proteomes" id="UP000726737"/>
    </source>
</evidence>
<dbReference type="Proteomes" id="UP000726737">
    <property type="component" value="Unassembled WGS sequence"/>
</dbReference>
<dbReference type="AlphaFoldDB" id="A0A9P6U3E4"/>
<proteinExistence type="predicted"/>
<evidence type="ECO:0000313" key="3">
    <source>
        <dbReference type="EMBL" id="KAG0257544.1"/>
    </source>
</evidence>
<comment type="caution">
    <text evidence="3">The sequence shown here is derived from an EMBL/GenBank/DDBJ whole genome shotgun (WGS) entry which is preliminary data.</text>
</comment>
<name>A0A9P6U3E4_9FUNG</name>
<dbReference type="EMBL" id="JAAAJA010000254">
    <property type="protein sequence ID" value="KAG0257544.1"/>
    <property type="molecule type" value="Genomic_DNA"/>
</dbReference>
<dbReference type="SUPFAM" id="SSF53474">
    <property type="entry name" value="alpha/beta-Hydrolases"/>
    <property type="match status" value="1"/>
</dbReference>
<feature type="region of interest" description="Disordered" evidence="1">
    <location>
        <begin position="342"/>
        <end position="439"/>
    </location>
</feature>
<evidence type="ECO:0000259" key="2">
    <source>
        <dbReference type="Pfam" id="PF01764"/>
    </source>
</evidence>